<name>A0A835SF43_CHLIN</name>
<feature type="region of interest" description="Disordered" evidence="6">
    <location>
        <begin position="397"/>
        <end position="422"/>
    </location>
</feature>
<dbReference type="CDD" id="cd11642">
    <property type="entry name" value="SUMT"/>
    <property type="match status" value="1"/>
</dbReference>
<evidence type="ECO:0000256" key="4">
    <source>
        <dbReference type="ARBA" id="ARBA00022691"/>
    </source>
</evidence>
<dbReference type="InterPro" id="IPR001763">
    <property type="entry name" value="Rhodanese-like_dom"/>
</dbReference>
<evidence type="ECO:0000256" key="5">
    <source>
        <dbReference type="ARBA" id="ARBA00023244"/>
    </source>
</evidence>
<dbReference type="EMBL" id="JAEHOC010000050">
    <property type="protein sequence ID" value="KAG2426067.1"/>
    <property type="molecule type" value="Genomic_DNA"/>
</dbReference>
<dbReference type="FunFam" id="3.40.1010.10:FF:000001">
    <property type="entry name" value="Siroheme synthase"/>
    <property type="match status" value="1"/>
</dbReference>
<dbReference type="Gene3D" id="3.30.950.10">
    <property type="entry name" value="Methyltransferase, Cobalt-precorrin-4 Transmethylase, Domain 2"/>
    <property type="match status" value="1"/>
</dbReference>
<feature type="region of interest" description="Disordered" evidence="6">
    <location>
        <begin position="1"/>
        <end position="25"/>
    </location>
</feature>
<dbReference type="InterPro" id="IPR014777">
    <property type="entry name" value="4pyrrole_Mease_sub1"/>
</dbReference>
<keyword evidence="9" id="KW-1185">Reference proteome</keyword>
<evidence type="ECO:0000256" key="1">
    <source>
        <dbReference type="ARBA" id="ARBA00012162"/>
    </source>
</evidence>
<dbReference type="FunFam" id="3.30.950.10:FF:000001">
    <property type="entry name" value="Siroheme synthase"/>
    <property type="match status" value="1"/>
</dbReference>
<keyword evidence="3" id="KW-0808">Transferase</keyword>
<dbReference type="InterPro" id="IPR003043">
    <property type="entry name" value="Uropor_MeTrfase_CS"/>
</dbReference>
<dbReference type="SUPFAM" id="SSF53790">
    <property type="entry name" value="Tetrapyrrole methylase"/>
    <property type="match status" value="1"/>
</dbReference>
<dbReference type="GO" id="GO:0032259">
    <property type="term" value="P:methylation"/>
    <property type="evidence" value="ECO:0007669"/>
    <property type="project" value="UniProtKB-KW"/>
</dbReference>
<evidence type="ECO:0000256" key="2">
    <source>
        <dbReference type="ARBA" id="ARBA00022603"/>
    </source>
</evidence>
<evidence type="ECO:0000256" key="3">
    <source>
        <dbReference type="ARBA" id="ARBA00022679"/>
    </source>
</evidence>
<dbReference type="EC" id="2.1.1.107" evidence="1"/>
<dbReference type="PANTHER" id="PTHR45790:SF3">
    <property type="entry name" value="S-ADENOSYL-L-METHIONINE-DEPENDENT UROPORPHYRINOGEN III METHYLTRANSFERASE, CHLOROPLASTIC"/>
    <property type="match status" value="1"/>
</dbReference>
<dbReference type="NCBIfam" id="TIGR01469">
    <property type="entry name" value="cobA_cysG_Cterm"/>
    <property type="match status" value="1"/>
</dbReference>
<dbReference type="NCBIfam" id="NF004790">
    <property type="entry name" value="PRK06136.1"/>
    <property type="match status" value="1"/>
</dbReference>
<dbReference type="AlphaFoldDB" id="A0A835SF43"/>
<dbReference type="InterPro" id="IPR050161">
    <property type="entry name" value="Siro_Cobalamin_biosynth"/>
</dbReference>
<dbReference type="InterPro" id="IPR035996">
    <property type="entry name" value="4pyrrol_Methylase_sf"/>
</dbReference>
<reference evidence="8" key="1">
    <citation type="journal article" date="2020" name="bioRxiv">
        <title>Comparative genomics of Chlamydomonas.</title>
        <authorList>
            <person name="Craig R.J."/>
            <person name="Hasan A.R."/>
            <person name="Ness R.W."/>
            <person name="Keightley P.D."/>
        </authorList>
    </citation>
    <scope>NUCLEOTIDE SEQUENCE</scope>
    <source>
        <strain evidence="8">SAG 7.73</strain>
    </source>
</reference>
<keyword evidence="5" id="KW-0627">Porphyrin biosynthesis</keyword>
<proteinExistence type="predicted"/>
<dbReference type="Proteomes" id="UP000650467">
    <property type="component" value="Unassembled WGS sequence"/>
</dbReference>
<dbReference type="PROSITE" id="PS00839">
    <property type="entry name" value="SUMT_1"/>
    <property type="match status" value="1"/>
</dbReference>
<dbReference type="InterPro" id="IPR006366">
    <property type="entry name" value="CobA/CysG_C"/>
</dbReference>
<sequence length="422" mass="43555">MTKFLLRGSSGSLASSASSPSTSGRCPAVITRIGAASRALGVSGPAALLACNIACSERRAARRVASIITRSIADGHDAERLKDCDVLQLETFLQAIRERNQGPSPAPGEVYLVGTGPGDPGLLTLRAAQLMATADVVLYDRLVSDEILQLVGPGARMVYVGKTAGYHTRRQEEIHELLLAFAEAGALVVRLKGGDPYVFGRGGEEVGYLSAHGIRVHCVPGITAAAGICAELGIPLTHRGVATSARFLTGHSREGGEEALDEAVALAADPHTTLIVYMGLSNLAKLACQLVGAGLDAATPAVAVERGTTPGRRVVYGSVAELHELAGRAGLRTPTLIMIGAVVALSPGWQGWRAAGRPLEWNEASSYPALRLSLQVDMRGAGAKAEAEQAVAAAGEAAAGEARKRARRGSRGAEEAGLAGAV</sequence>
<dbReference type="GO" id="GO:0004851">
    <property type="term" value="F:uroporphyrin-III C-methyltransferase activity"/>
    <property type="evidence" value="ECO:0007669"/>
    <property type="project" value="UniProtKB-EC"/>
</dbReference>
<feature type="domain" description="Rhodanese" evidence="7">
    <location>
        <begin position="342"/>
        <end position="361"/>
    </location>
</feature>
<dbReference type="OrthoDB" id="508204at2759"/>
<dbReference type="PROSITE" id="PS50206">
    <property type="entry name" value="RHODANESE_3"/>
    <property type="match status" value="1"/>
</dbReference>
<comment type="caution">
    <text evidence="8">The sequence shown here is derived from an EMBL/GenBank/DDBJ whole genome shotgun (WGS) entry which is preliminary data.</text>
</comment>
<dbReference type="Gene3D" id="3.40.1010.10">
    <property type="entry name" value="Cobalt-precorrin-4 Transmethylase, Domain 1"/>
    <property type="match status" value="1"/>
</dbReference>
<gene>
    <name evidence="8" type="ORF">HXX76_013255</name>
</gene>
<evidence type="ECO:0000313" key="9">
    <source>
        <dbReference type="Proteomes" id="UP000650467"/>
    </source>
</evidence>
<organism evidence="8 9">
    <name type="scientific">Chlamydomonas incerta</name>
    <dbReference type="NCBI Taxonomy" id="51695"/>
    <lineage>
        <taxon>Eukaryota</taxon>
        <taxon>Viridiplantae</taxon>
        <taxon>Chlorophyta</taxon>
        <taxon>core chlorophytes</taxon>
        <taxon>Chlorophyceae</taxon>
        <taxon>CS clade</taxon>
        <taxon>Chlamydomonadales</taxon>
        <taxon>Chlamydomonadaceae</taxon>
        <taxon>Chlamydomonas</taxon>
    </lineage>
</organism>
<evidence type="ECO:0000313" key="8">
    <source>
        <dbReference type="EMBL" id="KAG2426067.1"/>
    </source>
</evidence>
<dbReference type="PANTHER" id="PTHR45790">
    <property type="entry name" value="SIROHEME SYNTHASE-RELATED"/>
    <property type="match status" value="1"/>
</dbReference>
<dbReference type="InterPro" id="IPR000878">
    <property type="entry name" value="4pyrrol_Mease"/>
</dbReference>
<protein>
    <recommendedName>
        <fullName evidence="1">uroporphyrinogen-III C-methyltransferase</fullName>
        <ecNumber evidence="1">2.1.1.107</ecNumber>
    </recommendedName>
</protein>
<evidence type="ECO:0000256" key="6">
    <source>
        <dbReference type="SAM" id="MobiDB-lite"/>
    </source>
</evidence>
<dbReference type="InterPro" id="IPR014776">
    <property type="entry name" value="4pyrrole_Mease_sub2"/>
</dbReference>
<evidence type="ECO:0000259" key="7">
    <source>
        <dbReference type="PROSITE" id="PS50206"/>
    </source>
</evidence>
<accession>A0A835SF43</accession>
<dbReference type="GO" id="GO:0019354">
    <property type="term" value="P:siroheme biosynthetic process"/>
    <property type="evidence" value="ECO:0007669"/>
    <property type="project" value="InterPro"/>
</dbReference>
<keyword evidence="2" id="KW-0489">Methyltransferase</keyword>
<keyword evidence="4" id="KW-0949">S-adenosyl-L-methionine</keyword>
<dbReference type="Pfam" id="PF00590">
    <property type="entry name" value="TP_methylase"/>
    <property type="match status" value="1"/>
</dbReference>